<dbReference type="SUPFAM" id="SSF47616">
    <property type="entry name" value="GST C-terminal domain-like"/>
    <property type="match status" value="1"/>
</dbReference>
<dbReference type="InterPro" id="IPR036249">
    <property type="entry name" value="Thioredoxin-like_sf"/>
</dbReference>
<dbReference type="InterPro" id="IPR036282">
    <property type="entry name" value="Glutathione-S-Trfase_C_sf"/>
</dbReference>
<dbReference type="Gene3D" id="1.20.1050.10">
    <property type="match status" value="1"/>
</dbReference>
<dbReference type="InterPro" id="IPR004045">
    <property type="entry name" value="Glutathione_S-Trfase_N"/>
</dbReference>
<dbReference type="Pfam" id="PF13410">
    <property type="entry name" value="GST_C_2"/>
    <property type="match status" value="1"/>
</dbReference>
<sequence length="211" mass="23481">MSELTFYTHPMSRGRVVRWMLEEVGIPYTVETMDFGPDMKTPEYLAINPMGKVPAIKHGSTIVTEVAAICAYLADQFPDKKLAPPAASPERGAYYRWLFFMAGPFEMATSALAHGWKIDSTNVQAVGCGRVEDSINTLEKVLGKSPYICGDAFTAADVLVSSYLWWETMQKNIPPNKVFQEYIQRTESRPAAKRANELDDALVESMKAVTA</sequence>
<dbReference type="SFLD" id="SFLDG01150">
    <property type="entry name" value="Main.1:_Beta-like"/>
    <property type="match status" value="1"/>
</dbReference>
<protein>
    <submittedName>
        <fullName evidence="2">Glutathione S-transferase GST-6.0</fullName>
        <ecNumber evidence="2">2.5.1.18</ecNumber>
    </submittedName>
</protein>
<proteinExistence type="predicted"/>
<dbReference type="InterPro" id="IPR040079">
    <property type="entry name" value="Glutathione_S-Trfase"/>
</dbReference>
<dbReference type="SFLD" id="SFLDG00358">
    <property type="entry name" value="Main_(cytGST)"/>
    <property type="match status" value="1"/>
</dbReference>
<dbReference type="Pfam" id="PF13409">
    <property type="entry name" value="GST_N_2"/>
    <property type="match status" value="1"/>
</dbReference>
<dbReference type="CDD" id="cd03046">
    <property type="entry name" value="GST_N_GTT1_like"/>
    <property type="match status" value="1"/>
</dbReference>
<feature type="domain" description="GST N-terminal" evidence="1">
    <location>
        <begin position="1"/>
        <end position="81"/>
    </location>
</feature>
<dbReference type="PANTHER" id="PTHR44051">
    <property type="entry name" value="GLUTATHIONE S-TRANSFERASE-RELATED"/>
    <property type="match status" value="1"/>
</dbReference>
<evidence type="ECO:0000313" key="3">
    <source>
        <dbReference type="Proteomes" id="UP000193100"/>
    </source>
</evidence>
<gene>
    <name evidence="2" type="primary">gstB</name>
    <name evidence="2" type="ORF">MARSALSMR5_03886</name>
</gene>
<dbReference type="AlphaFoldDB" id="A0A1W6KEQ8"/>
<dbReference type="Gene3D" id="3.40.30.10">
    <property type="entry name" value="Glutaredoxin"/>
    <property type="match status" value="1"/>
</dbReference>
<evidence type="ECO:0000313" key="2">
    <source>
        <dbReference type="EMBL" id="ARM85906.1"/>
    </source>
</evidence>
<name>A0A1W6KEQ8_9GAMM</name>
<dbReference type="EC" id="2.5.1.18" evidence="2"/>
<reference evidence="2 3" key="1">
    <citation type="submission" date="2017-04" db="EMBL/GenBank/DDBJ databases">
        <title>Genome Sequence of Marinobacter salarius strain SMR5 Isolated from a culture of the Diatom Skeletonema marinoi.</title>
        <authorList>
            <person name="Topel M."/>
            <person name="Pinder M.I.M."/>
            <person name="Johansson O.N."/>
            <person name="Kourtchenko O."/>
            <person name="Godhe A."/>
            <person name="Clarke A.K."/>
        </authorList>
    </citation>
    <scope>NUCLEOTIDE SEQUENCE [LARGE SCALE GENOMIC DNA]</scope>
    <source>
        <strain evidence="2 3">SMR5</strain>
    </source>
</reference>
<dbReference type="CDD" id="cd03207">
    <property type="entry name" value="GST_C_8"/>
    <property type="match status" value="1"/>
</dbReference>
<accession>A0A1W6KEQ8</accession>
<dbReference type="SUPFAM" id="SSF52833">
    <property type="entry name" value="Thioredoxin-like"/>
    <property type="match status" value="1"/>
</dbReference>
<dbReference type="SFLD" id="SFLDS00019">
    <property type="entry name" value="Glutathione_Transferase_(cytos"/>
    <property type="match status" value="1"/>
</dbReference>
<keyword evidence="2" id="KW-0808">Transferase</keyword>
<dbReference type="RefSeq" id="WP_075195398.1">
    <property type="nucleotide sequence ID" value="NZ_CP020931.1"/>
</dbReference>
<evidence type="ECO:0000259" key="1">
    <source>
        <dbReference type="PROSITE" id="PS50404"/>
    </source>
</evidence>
<dbReference type="PANTHER" id="PTHR44051:SF21">
    <property type="entry name" value="GLUTATHIONE S-TRANSFERASE FAMILY PROTEIN"/>
    <property type="match status" value="1"/>
</dbReference>
<dbReference type="Proteomes" id="UP000193100">
    <property type="component" value="Chromosome"/>
</dbReference>
<dbReference type="GO" id="GO:0004364">
    <property type="term" value="F:glutathione transferase activity"/>
    <property type="evidence" value="ECO:0007669"/>
    <property type="project" value="UniProtKB-EC"/>
</dbReference>
<dbReference type="EMBL" id="CP020931">
    <property type="protein sequence ID" value="ARM85906.1"/>
    <property type="molecule type" value="Genomic_DNA"/>
</dbReference>
<dbReference type="GeneID" id="77257802"/>
<organism evidence="2 3">
    <name type="scientific">Marinobacter salarius</name>
    <dbReference type="NCBI Taxonomy" id="1420917"/>
    <lineage>
        <taxon>Bacteria</taxon>
        <taxon>Pseudomonadati</taxon>
        <taxon>Pseudomonadota</taxon>
        <taxon>Gammaproteobacteria</taxon>
        <taxon>Pseudomonadales</taxon>
        <taxon>Marinobacteraceae</taxon>
        <taxon>Marinobacter</taxon>
    </lineage>
</organism>
<dbReference type="PROSITE" id="PS50404">
    <property type="entry name" value="GST_NTER"/>
    <property type="match status" value="1"/>
</dbReference>